<keyword evidence="1 5" id="KW-0699">rRNA-binding</keyword>
<dbReference type="Proteomes" id="UP000176406">
    <property type="component" value="Unassembled WGS sequence"/>
</dbReference>
<dbReference type="Gene3D" id="2.170.120.20">
    <property type="entry name" value="Ribosomal protein L25, beta domain"/>
    <property type="match status" value="1"/>
</dbReference>
<dbReference type="GO" id="GO:0003735">
    <property type="term" value="F:structural constituent of ribosome"/>
    <property type="evidence" value="ECO:0007669"/>
    <property type="project" value="InterPro"/>
</dbReference>
<organism evidence="9 10">
    <name type="scientific">Candidatus Nealsonbacteria bacterium RIFCSPLOWO2_01_FULL_41_9</name>
    <dbReference type="NCBI Taxonomy" id="1801671"/>
    <lineage>
        <taxon>Bacteria</taxon>
        <taxon>Candidatus Nealsoniibacteriota</taxon>
    </lineage>
</organism>
<evidence type="ECO:0000256" key="4">
    <source>
        <dbReference type="ARBA" id="ARBA00023274"/>
    </source>
</evidence>
<accession>A0A1G2ECL3</accession>
<dbReference type="PANTHER" id="PTHR33284">
    <property type="entry name" value="RIBOSOMAL PROTEIN L25/GLN-TRNA SYNTHETASE, ANTI-CODON-BINDING DOMAIN-CONTAINING PROTEIN"/>
    <property type="match status" value="1"/>
</dbReference>
<comment type="similarity">
    <text evidence="5">Belongs to the bacterial ribosomal protein bL25 family. CTC subfamily.</text>
</comment>
<comment type="function">
    <text evidence="5">This is one of the proteins that binds to the 5S RNA in the ribosome where it forms part of the central protuberance.</text>
</comment>
<dbReference type="Pfam" id="PF14693">
    <property type="entry name" value="Ribosomal_TL5_C"/>
    <property type="match status" value="1"/>
</dbReference>
<name>A0A1G2ECL3_9BACT</name>
<dbReference type="SUPFAM" id="SSF50715">
    <property type="entry name" value="Ribosomal protein L25-like"/>
    <property type="match status" value="1"/>
</dbReference>
<dbReference type="HAMAP" id="MF_01334">
    <property type="entry name" value="Ribosomal_bL25_CTC"/>
    <property type="match status" value="1"/>
</dbReference>
<comment type="subunit">
    <text evidence="5">Part of the 50S ribosomal subunit; part of the 5S rRNA/L5/L18/L25 subcomplex. Contacts the 5S rRNA. Binds to the 5S rRNA independently of L5 and L18.</text>
</comment>
<dbReference type="InterPro" id="IPR020056">
    <property type="entry name" value="Rbsml_bL25/Gln-tRNA_synth_N"/>
</dbReference>
<dbReference type="NCBIfam" id="TIGR00731">
    <property type="entry name" value="bL25_bact_ctc"/>
    <property type="match status" value="1"/>
</dbReference>
<dbReference type="AlphaFoldDB" id="A0A1G2ECL3"/>
<feature type="region of interest" description="Disordered" evidence="6">
    <location>
        <begin position="190"/>
        <end position="227"/>
    </location>
</feature>
<feature type="domain" description="Large ribosomal subunit protein bL25 L25" evidence="7">
    <location>
        <begin position="4"/>
        <end position="90"/>
    </location>
</feature>
<dbReference type="InterPro" id="IPR037121">
    <property type="entry name" value="Ribosomal_bL25_C"/>
</dbReference>
<keyword evidence="4 5" id="KW-0687">Ribonucleoprotein</keyword>
<evidence type="ECO:0000256" key="3">
    <source>
        <dbReference type="ARBA" id="ARBA00022980"/>
    </source>
</evidence>
<keyword evidence="2 5" id="KW-0694">RNA-binding</keyword>
<evidence type="ECO:0000256" key="6">
    <source>
        <dbReference type="SAM" id="MobiDB-lite"/>
    </source>
</evidence>
<evidence type="ECO:0000259" key="8">
    <source>
        <dbReference type="Pfam" id="PF14693"/>
    </source>
</evidence>
<dbReference type="InterPro" id="IPR001021">
    <property type="entry name" value="Ribosomal_bL25_long"/>
</dbReference>
<dbReference type="GO" id="GO:0008097">
    <property type="term" value="F:5S rRNA binding"/>
    <property type="evidence" value="ECO:0007669"/>
    <property type="project" value="InterPro"/>
</dbReference>
<dbReference type="InterPro" id="IPR029751">
    <property type="entry name" value="Ribosomal_L25_dom"/>
</dbReference>
<dbReference type="Pfam" id="PF01386">
    <property type="entry name" value="Ribosomal_L25p"/>
    <property type="match status" value="1"/>
</dbReference>
<keyword evidence="3 5" id="KW-0689">Ribosomal protein</keyword>
<dbReference type="InterPro" id="IPR020930">
    <property type="entry name" value="Ribosomal_uL5_bac-type"/>
</dbReference>
<dbReference type="GO" id="GO:0022625">
    <property type="term" value="C:cytosolic large ribosomal subunit"/>
    <property type="evidence" value="ECO:0007669"/>
    <property type="project" value="TreeGrafter"/>
</dbReference>
<dbReference type="InterPro" id="IPR011035">
    <property type="entry name" value="Ribosomal_bL25/Gln-tRNA_synth"/>
</dbReference>
<dbReference type="CDD" id="cd00495">
    <property type="entry name" value="Ribosomal_L25_TL5_CTC"/>
    <property type="match status" value="1"/>
</dbReference>
<dbReference type="Gene3D" id="2.40.240.10">
    <property type="entry name" value="Ribosomal Protein L25, Chain P"/>
    <property type="match status" value="1"/>
</dbReference>
<evidence type="ECO:0000256" key="2">
    <source>
        <dbReference type="ARBA" id="ARBA00022884"/>
    </source>
</evidence>
<sequence length="227" mass="24887">MLTLKAEIRKISGKKVKALRQKGVLPAVLYGPGLKNSLSLEVDLKEFEKVFMEAGESSMISLDIEGKKSLVLVHEIEKDGISGKLIHVDFYQPKAGQMIETKVPLVFEGVALAVKDLGGTLVKNIQEVHVRALPENLPHRILVDIGGLKTFEDNIMIKDLILPEGVKIIREPQDIAAKVVPAQKIKEEVPAKPAEEAVAEGEKKPEEAVAKEAVPAEKKPEKEKVTK</sequence>
<evidence type="ECO:0000256" key="5">
    <source>
        <dbReference type="HAMAP-Rule" id="MF_01334"/>
    </source>
</evidence>
<dbReference type="GO" id="GO:0006412">
    <property type="term" value="P:translation"/>
    <property type="evidence" value="ECO:0007669"/>
    <property type="project" value="UniProtKB-UniRule"/>
</dbReference>
<protein>
    <recommendedName>
        <fullName evidence="5">Large ribosomal subunit protein bL25</fullName>
    </recommendedName>
    <alternativeName>
        <fullName evidence="5">General stress protein CTC</fullName>
    </alternativeName>
</protein>
<proteinExistence type="inferred from homology"/>
<comment type="caution">
    <text evidence="9">The sequence shown here is derived from an EMBL/GenBank/DDBJ whole genome shotgun (WGS) entry which is preliminary data.</text>
</comment>
<dbReference type="InterPro" id="IPR020057">
    <property type="entry name" value="Ribosomal_bL25_b-dom"/>
</dbReference>
<dbReference type="EMBL" id="MHMG01000028">
    <property type="protein sequence ID" value="OGZ23021.1"/>
    <property type="molecule type" value="Genomic_DNA"/>
</dbReference>
<gene>
    <name evidence="5" type="primary">rplY</name>
    <name evidence="5" type="synonym">ctc</name>
    <name evidence="9" type="ORF">A3A08_02640</name>
</gene>
<evidence type="ECO:0000256" key="1">
    <source>
        <dbReference type="ARBA" id="ARBA00022730"/>
    </source>
</evidence>
<evidence type="ECO:0000313" key="10">
    <source>
        <dbReference type="Proteomes" id="UP000176406"/>
    </source>
</evidence>
<reference evidence="9 10" key="1">
    <citation type="journal article" date="2016" name="Nat. Commun.">
        <title>Thousands of microbial genomes shed light on interconnected biogeochemical processes in an aquifer system.</title>
        <authorList>
            <person name="Anantharaman K."/>
            <person name="Brown C.T."/>
            <person name="Hug L.A."/>
            <person name="Sharon I."/>
            <person name="Castelle C.J."/>
            <person name="Probst A.J."/>
            <person name="Thomas B.C."/>
            <person name="Singh A."/>
            <person name="Wilkins M.J."/>
            <person name="Karaoz U."/>
            <person name="Brodie E.L."/>
            <person name="Williams K.H."/>
            <person name="Hubbard S.S."/>
            <person name="Banfield J.F."/>
        </authorList>
    </citation>
    <scope>NUCLEOTIDE SEQUENCE [LARGE SCALE GENOMIC DNA]</scope>
</reference>
<evidence type="ECO:0000259" key="7">
    <source>
        <dbReference type="Pfam" id="PF01386"/>
    </source>
</evidence>
<feature type="domain" description="Large ribosomal subunit protein bL25 beta" evidence="8">
    <location>
        <begin position="99"/>
        <end position="182"/>
    </location>
</feature>
<dbReference type="PANTHER" id="PTHR33284:SF1">
    <property type="entry name" value="RIBOSOMAL PROTEIN L25_GLN-TRNA SYNTHETASE, ANTI-CODON-BINDING DOMAIN-CONTAINING PROTEIN"/>
    <property type="match status" value="1"/>
</dbReference>
<evidence type="ECO:0000313" key="9">
    <source>
        <dbReference type="EMBL" id="OGZ23021.1"/>
    </source>
</evidence>